<keyword evidence="1" id="KW-0175">Coiled coil</keyword>
<gene>
    <name evidence="3" type="ORF">K435DRAFT_857031</name>
</gene>
<feature type="compositionally biased region" description="Low complexity" evidence="2">
    <location>
        <begin position="267"/>
        <end position="281"/>
    </location>
</feature>
<name>A0A4V6T5H2_DENBC</name>
<feature type="coiled-coil region" evidence="1">
    <location>
        <begin position="320"/>
        <end position="347"/>
    </location>
</feature>
<feature type="region of interest" description="Disordered" evidence="2">
    <location>
        <begin position="264"/>
        <end position="292"/>
    </location>
</feature>
<protein>
    <submittedName>
        <fullName evidence="3">Uncharacterized protein</fullName>
    </submittedName>
</protein>
<feature type="region of interest" description="Disordered" evidence="2">
    <location>
        <begin position="365"/>
        <end position="416"/>
    </location>
</feature>
<evidence type="ECO:0000313" key="3">
    <source>
        <dbReference type="EMBL" id="THU98105.1"/>
    </source>
</evidence>
<keyword evidence="4" id="KW-1185">Reference proteome</keyword>
<dbReference type="OrthoDB" id="3211402at2759"/>
<dbReference type="Proteomes" id="UP000297245">
    <property type="component" value="Unassembled WGS sequence"/>
</dbReference>
<evidence type="ECO:0000256" key="2">
    <source>
        <dbReference type="SAM" id="MobiDB-lite"/>
    </source>
</evidence>
<dbReference type="AlphaFoldDB" id="A0A4V6T5H2"/>
<feature type="compositionally biased region" description="Acidic residues" evidence="2">
    <location>
        <begin position="401"/>
        <end position="416"/>
    </location>
</feature>
<evidence type="ECO:0000256" key="1">
    <source>
        <dbReference type="SAM" id="Coils"/>
    </source>
</evidence>
<accession>A0A4V6T5H2</accession>
<reference evidence="3 4" key="1">
    <citation type="journal article" date="2019" name="Nat. Ecol. Evol.">
        <title>Megaphylogeny resolves global patterns of mushroom evolution.</title>
        <authorList>
            <person name="Varga T."/>
            <person name="Krizsan K."/>
            <person name="Foldi C."/>
            <person name="Dima B."/>
            <person name="Sanchez-Garcia M."/>
            <person name="Sanchez-Ramirez S."/>
            <person name="Szollosi G.J."/>
            <person name="Szarkandi J.G."/>
            <person name="Papp V."/>
            <person name="Albert L."/>
            <person name="Andreopoulos W."/>
            <person name="Angelini C."/>
            <person name="Antonin V."/>
            <person name="Barry K.W."/>
            <person name="Bougher N.L."/>
            <person name="Buchanan P."/>
            <person name="Buyck B."/>
            <person name="Bense V."/>
            <person name="Catcheside P."/>
            <person name="Chovatia M."/>
            <person name="Cooper J."/>
            <person name="Damon W."/>
            <person name="Desjardin D."/>
            <person name="Finy P."/>
            <person name="Geml J."/>
            <person name="Haridas S."/>
            <person name="Hughes K."/>
            <person name="Justo A."/>
            <person name="Karasinski D."/>
            <person name="Kautmanova I."/>
            <person name="Kiss B."/>
            <person name="Kocsube S."/>
            <person name="Kotiranta H."/>
            <person name="LaButti K.M."/>
            <person name="Lechner B.E."/>
            <person name="Liimatainen K."/>
            <person name="Lipzen A."/>
            <person name="Lukacs Z."/>
            <person name="Mihaltcheva S."/>
            <person name="Morgado L.N."/>
            <person name="Niskanen T."/>
            <person name="Noordeloos M.E."/>
            <person name="Ohm R.A."/>
            <person name="Ortiz-Santana B."/>
            <person name="Ovrebo C."/>
            <person name="Racz N."/>
            <person name="Riley R."/>
            <person name="Savchenko A."/>
            <person name="Shiryaev A."/>
            <person name="Soop K."/>
            <person name="Spirin V."/>
            <person name="Szebenyi C."/>
            <person name="Tomsovsky M."/>
            <person name="Tulloss R.E."/>
            <person name="Uehling J."/>
            <person name="Grigoriev I.V."/>
            <person name="Vagvolgyi C."/>
            <person name="Papp T."/>
            <person name="Martin F.M."/>
            <person name="Miettinen O."/>
            <person name="Hibbett D.S."/>
            <person name="Nagy L.G."/>
        </authorList>
    </citation>
    <scope>NUCLEOTIDE SEQUENCE [LARGE SCALE GENOMIC DNA]</scope>
    <source>
        <strain evidence="3 4">CBS 962.96</strain>
    </source>
</reference>
<evidence type="ECO:0000313" key="4">
    <source>
        <dbReference type="Proteomes" id="UP000297245"/>
    </source>
</evidence>
<proteinExistence type="predicted"/>
<sequence>MPPKGDKNPVKRIPWDANEMALTFSLIGQMEKPENAKVLLGGSVRKKGELEKKGKRGRKENTSGDTATQVYQRMGKAILPDLAKTTAEEVELGKKIKSKIQTLTNKYNEMASELRQTGGGLRTEEGSQHVELPFYVGADGPDANTRDEAVNLWDDLCKRWAPFSQLHKFFATRPNVTPIVATTGLGPNGARTVWIQPRDSASISNENIDPVLLAISNPPPAAPPVPYAHETPVFDVDDVHPTPQVQPEQPAHAVVAATSVLVPPSTPASQATAPVSSQASAKRGPKSSTYSREAIDKAAQNITPIRQQKSGGVLEDLVNLHKQGLEMHKEEREAKRKQEQRLQLFQEFQAGIWTPRSYRKELKRMNGDLETPHPVKRRQVELSSSPAPQSPLHGNGRETPDWPEELAEDDDNVEQL</sequence>
<dbReference type="EMBL" id="ML179143">
    <property type="protein sequence ID" value="THU98105.1"/>
    <property type="molecule type" value="Genomic_DNA"/>
</dbReference>
<organism evidence="3 4">
    <name type="scientific">Dendrothele bispora (strain CBS 962.96)</name>
    <dbReference type="NCBI Taxonomy" id="1314807"/>
    <lineage>
        <taxon>Eukaryota</taxon>
        <taxon>Fungi</taxon>
        <taxon>Dikarya</taxon>
        <taxon>Basidiomycota</taxon>
        <taxon>Agaricomycotina</taxon>
        <taxon>Agaricomycetes</taxon>
        <taxon>Agaricomycetidae</taxon>
        <taxon>Agaricales</taxon>
        <taxon>Agaricales incertae sedis</taxon>
        <taxon>Dendrothele</taxon>
    </lineage>
</organism>